<sequence length="107" mass="11435">MTGGPASLRRWLWPLLALWLGCQIWAVSQLWEAPTGDGFTRGMNRITGFLAGQLVAGLLAIFCWQAGSGGGSRLARWAARLPALVALAWVLGIAGLIGWAWITHPGP</sequence>
<keyword evidence="1" id="KW-0812">Transmembrane</keyword>
<gene>
    <name evidence="2" type="ORF">PSA7680_01974</name>
</gene>
<dbReference type="OrthoDB" id="7877314at2"/>
<feature type="transmembrane region" description="Helical" evidence="1">
    <location>
        <begin position="79"/>
        <end position="102"/>
    </location>
</feature>
<evidence type="ECO:0000313" key="3">
    <source>
        <dbReference type="Proteomes" id="UP000193409"/>
    </source>
</evidence>
<reference evidence="2 3" key="1">
    <citation type="submission" date="2017-03" db="EMBL/GenBank/DDBJ databases">
        <authorList>
            <person name="Afonso C.L."/>
            <person name="Miller P.J."/>
            <person name="Scott M.A."/>
            <person name="Spackman E."/>
            <person name="Goraichik I."/>
            <person name="Dimitrov K.M."/>
            <person name="Suarez D.L."/>
            <person name="Swayne D.E."/>
        </authorList>
    </citation>
    <scope>NUCLEOTIDE SEQUENCE [LARGE SCALE GENOMIC DNA]</scope>
    <source>
        <strain evidence="2 3">CECT 7680</strain>
    </source>
</reference>
<dbReference type="EMBL" id="FWFQ01000012">
    <property type="protein sequence ID" value="SLN39851.1"/>
    <property type="molecule type" value="Genomic_DNA"/>
</dbReference>
<keyword evidence="1" id="KW-0472">Membrane</keyword>
<keyword evidence="1" id="KW-1133">Transmembrane helix</keyword>
<name>A0A1Y5SKM5_9RHOB</name>
<dbReference type="RefSeq" id="WP_085868535.1">
    <property type="nucleotide sequence ID" value="NZ_FWFQ01000012.1"/>
</dbReference>
<evidence type="ECO:0000313" key="2">
    <source>
        <dbReference type="EMBL" id="SLN39851.1"/>
    </source>
</evidence>
<proteinExistence type="predicted"/>
<protein>
    <submittedName>
        <fullName evidence="2">Uncharacterized protein</fullName>
    </submittedName>
</protein>
<keyword evidence="3" id="KW-1185">Reference proteome</keyword>
<dbReference type="AlphaFoldDB" id="A0A1Y5SKM5"/>
<organism evidence="2 3">
    <name type="scientific">Pseudoruegeria aquimaris</name>
    <dbReference type="NCBI Taxonomy" id="393663"/>
    <lineage>
        <taxon>Bacteria</taxon>
        <taxon>Pseudomonadati</taxon>
        <taxon>Pseudomonadota</taxon>
        <taxon>Alphaproteobacteria</taxon>
        <taxon>Rhodobacterales</taxon>
        <taxon>Roseobacteraceae</taxon>
        <taxon>Pseudoruegeria</taxon>
    </lineage>
</organism>
<evidence type="ECO:0000256" key="1">
    <source>
        <dbReference type="SAM" id="Phobius"/>
    </source>
</evidence>
<accession>A0A1Y5SKM5</accession>
<feature type="transmembrane region" description="Helical" evidence="1">
    <location>
        <begin position="46"/>
        <end position="67"/>
    </location>
</feature>
<feature type="transmembrane region" description="Helical" evidence="1">
    <location>
        <begin position="12"/>
        <end position="31"/>
    </location>
</feature>
<dbReference type="Proteomes" id="UP000193409">
    <property type="component" value="Unassembled WGS sequence"/>
</dbReference>